<dbReference type="PANTHER" id="PTHR33886">
    <property type="entry name" value="UNSATURATED RHAMNOGALACTURONAN HYDROLASE (EUROFUNG)"/>
    <property type="match status" value="1"/>
</dbReference>
<evidence type="ECO:0000313" key="3">
    <source>
        <dbReference type="Proteomes" id="UP000515561"/>
    </source>
</evidence>
<evidence type="ECO:0000313" key="2">
    <source>
        <dbReference type="EMBL" id="BCJ96410.1"/>
    </source>
</evidence>
<organism evidence="2 3">
    <name type="scientific">Anaerocolumna cellulosilytica</name>
    <dbReference type="NCBI Taxonomy" id="433286"/>
    <lineage>
        <taxon>Bacteria</taxon>
        <taxon>Bacillati</taxon>
        <taxon>Bacillota</taxon>
        <taxon>Clostridia</taxon>
        <taxon>Lachnospirales</taxon>
        <taxon>Lachnospiraceae</taxon>
        <taxon>Anaerocolumna</taxon>
    </lineage>
</organism>
<sequence>MNQEKIKEYLKYYLDHFTSAKKKKWNYEDGCVLLGVIQIYKTLKEPYLKDFVIDYLEEYITEDGTILFYDKEMYNIDCICTGRALFFAYEETENVKYLNAIGKLKEQIASHPRTKSGNFWHKKIYPNQVWLDGLFMAQPFYIMWETKLGKKENYADIVNQFKNVRTFLFDEEKKLYYHGYDETKSMPWADAKTGRSANFWLRAMGWYVLALVDTMEEMSEQIFEYYKELSILFKEAIRGLLPFMDNETNLFYQVIDKPSVKENYLETSGSAMIAAAILKACRLKVLLAEKYQHIGNDILNSLVDMKLTKEGDKPVLKDICQMAGLGPGQDRDGSVEYYLSEPIVMDDHKGTGAFFMAYGQWLLLQS</sequence>
<dbReference type="InterPro" id="IPR052043">
    <property type="entry name" value="PolySaccharide_Degr_Enz"/>
</dbReference>
<keyword evidence="1 2" id="KW-0378">Hydrolase</keyword>
<dbReference type="SUPFAM" id="SSF48208">
    <property type="entry name" value="Six-hairpin glycosidases"/>
    <property type="match status" value="1"/>
</dbReference>
<dbReference type="EMBL" id="AP023367">
    <property type="protein sequence ID" value="BCJ96410.1"/>
    <property type="molecule type" value="Genomic_DNA"/>
</dbReference>
<dbReference type="Proteomes" id="UP000515561">
    <property type="component" value="Chromosome"/>
</dbReference>
<accession>A0A6S6RAA6</accession>
<gene>
    <name evidence="2" type="ORF">acsn021_39790</name>
</gene>
<dbReference type="GO" id="GO:0005975">
    <property type="term" value="P:carbohydrate metabolic process"/>
    <property type="evidence" value="ECO:0007669"/>
    <property type="project" value="InterPro"/>
</dbReference>
<dbReference type="AlphaFoldDB" id="A0A6S6RAA6"/>
<dbReference type="InterPro" id="IPR012341">
    <property type="entry name" value="6hp_glycosidase-like_sf"/>
</dbReference>
<keyword evidence="3" id="KW-1185">Reference proteome</keyword>
<evidence type="ECO:0000256" key="1">
    <source>
        <dbReference type="ARBA" id="ARBA00022801"/>
    </source>
</evidence>
<dbReference type="KEGG" id="acel:acsn021_39790"/>
<reference evidence="2 3" key="1">
    <citation type="journal article" date="2016" name="Int. J. Syst. Evol. Microbiol.">
        <title>Descriptions of Anaerotaenia torta gen. nov., sp. nov. and Anaerocolumna cellulosilytica gen. nov., sp. nov. isolated from a methanogenic reactor of cattle waste.</title>
        <authorList>
            <person name="Uek A."/>
            <person name="Ohtaki Y."/>
            <person name="Kaku N."/>
            <person name="Ueki K."/>
        </authorList>
    </citation>
    <scope>NUCLEOTIDE SEQUENCE [LARGE SCALE GENOMIC DNA]</scope>
    <source>
        <strain evidence="2 3">SN021</strain>
    </source>
</reference>
<name>A0A6S6RAA6_9FIRM</name>
<dbReference type="InterPro" id="IPR008928">
    <property type="entry name" value="6-hairpin_glycosidase_sf"/>
</dbReference>
<protein>
    <submittedName>
        <fullName evidence="2">Glycosyl hydrolase</fullName>
    </submittedName>
</protein>
<dbReference type="Pfam" id="PF07470">
    <property type="entry name" value="Glyco_hydro_88"/>
    <property type="match status" value="1"/>
</dbReference>
<dbReference type="Gene3D" id="1.50.10.10">
    <property type="match status" value="1"/>
</dbReference>
<proteinExistence type="predicted"/>
<dbReference type="PANTHER" id="PTHR33886:SF8">
    <property type="entry name" value="UNSATURATED RHAMNOGALACTURONAN HYDROLASE (EUROFUNG)"/>
    <property type="match status" value="1"/>
</dbReference>
<dbReference type="InterPro" id="IPR010905">
    <property type="entry name" value="Glyco_hydro_88"/>
</dbReference>
<dbReference type="GO" id="GO:0016787">
    <property type="term" value="F:hydrolase activity"/>
    <property type="evidence" value="ECO:0007669"/>
    <property type="project" value="UniProtKB-KW"/>
</dbReference>